<dbReference type="EMBL" id="CAUOFW020005924">
    <property type="protein sequence ID" value="CAK9172118.1"/>
    <property type="molecule type" value="Genomic_DNA"/>
</dbReference>
<evidence type="ECO:0000259" key="10">
    <source>
        <dbReference type="Pfam" id="PF00759"/>
    </source>
</evidence>
<dbReference type="Pfam" id="PF00759">
    <property type="entry name" value="Glyco_hydro_9"/>
    <property type="match status" value="1"/>
</dbReference>
<proteinExistence type="inferred from homology"/>
<gene>
    <name evidence="11" type="ORF">ILEXP_LOCUS41750</name>
</gene>
<organism evidence="11 12">
    <name type="scientific">Ilex paraguariensis</name>
    <name type="common">yerba mate</name>
    <dbReference type="NCBI Taxonomy" id="185542"/>
    <lineage>
        <taxon>Eukaryota</taxon>
        <taxon>Viridiplantae</taxon>
        <taxon>Streptophyta</taxon>
        <taxon>Embryophyta</taxon>
        <taxon>Tracheophyta</taxon>
        <taxon>Spermatophyta</taxon>
        <taxon>Magnoliopsida</taxon>
        <taxon>eudicotyledons</taxon>
        <taxon>Gunneridae</taxon>
        <taxon>Pentapetalae</taxon>
        <taxon>asterids</taxon>
        <taxon>campanulids</taxon>
        <taxon>Aquifoliales</taxon>
        <taxon>Aquifoliaceae</taxon>
        <taxon>Ilex</taxon>
    </lineage>
</organism>
<dbReference type="InterPro" id="IPR012341">
    <property type="entry name" value="6hp_glycosidase-like_sf"/>
</dbReference>
<evidence type="ECO:0000313" key="12">
    <source>
        <dbReference type="Proteomes" id="UP001642360"/>
    </source>
</evidence>
<reference evidence="11 12" key="1">
    <citation type="submission" date="2024-02" db="EMBL/GenBank/DDBJ databases">
        <authorList>
            <person name="Vignale AGUSTIN F."/>
            <person name="Sosa J E."/>
            <person name="Modenutti C."/>
        </authorList>
    </citation>
    <scope>NUCLEOTIDE SEQUENCE [LARGE SCALE GENOMIC DNA]</scope>
</reference>
<dbReference type="Gene3D" id="1.50.10.10">
    <property type="match status" value="1"/>
</dbReference>
<keyword evidence="5" id="KW-0136">Cellulose degradation</keyword>
<sequence>MSSTSYFCFGFSLLLLLHSAVSMDYGAALTKSLLYFEAQRSGKLPPNQRVQWRGDSALNDGRDAGVDLLGGYYDAGDDVKFGFPMAFTVTMLAWGVVEYGSQLQAKEELSNALECIKWGTDYFIKAHPEPNVFYGEVGDGDSDHSCWQRPEDMTNTRNSYRIDEQHPGADLAGETAAAFAAAAIAFNGSNPSYSSQLITHAKQVSLSLSLSLSN</sequence>
<keyword evidence="4" id="KW-0378">Hydrolase</keyword>
<feature type="signal peptide" evidence="9">
    <location>
        <begin position="1"/>
        <end position="22"/>
    </location>
</feature>
<evidence type="ECO:0000256" key="5">
    <source>
        <dbReference type="ARBA" id="ARBA00023001"/>
    </source>
</evidence>
<dbReference type="PANTHER" id="PTHR22298">
    <property type="entry name" value="ENDO-1,4-BETA-GLUCANASE"/>
    <property type="match status" value="1"/>
</dbReference>
<accession>A0ABC8TRN5</accession>
<comment type="similarity">
    <text evidence="2">Belongs to the glycosyl hydrolase 9 (cellulase E) family.</text>
</comment>
<evidence type="ECO:0000256" key="9">
    <source>
        <dbReference type="SAM" id="SignalP"/>
    </source>
</evidence>
<dbReference type="InterPro" id="IPR008928">
    <property type="entry name" value="6-hairpin_glycosidase_sf"/>
</dbReference>
<comment type="caution">
    <text evidence="11">The sequence shown here is derived from an EMBL/GenBank/DDBJ whole genome shotgun (WGS) entry which is preliminary data.</text>
</comment>
<dbReference type="AlphaFoldDB" id="A0ABC8TRN5"/>
<evidence type="ECO:0000313" key="11">
    <source>
        <dbReference type="EMBL" id="CAK9172118.1"/>
    </source>
</evidence>
<dbReference type="GO" id="GO:0008810">
    <property type="term" value="F:cellulase activity"/>
    <property type="evidence" value="ECO:0007669"/>
    <property type="project" value="UniProtKB-EC"/>
</dbReference>
<dbReference type="SUPFAM" id="SSF48208">
    <property type="entry name" value="Six-hairpin glycosidases"/>
    <property type="match status" value="1"/>
</dbReference>
<evidence type="ECO:0000256" key="3">
    <source>
        <dbReference type="ARBA" id="ARBA00012601"/>
    </source>
</evidence>
<dbReference type="Proteomes" id="UP001642360">
    <property type="component" value="Unassembled WGS sequence"/>
</dbReference>
<keyword evidence="9" id="KW-0732">Signal</keyword>
<evidence type="ECO:0000256" key="7">
    <source>
        <dbReference type="ARBA" id="ARBA00023295"/>
    </source>
</evidence>
<dbReference type="InterPro" id="IPR001701">
    <property type="entry name" value="Glyco_hydro_9"/>
</dbReference>
<protein>
    <recommendedName>
        <fullName evidence="3">cellulase</fullName>
        <ecNumber evidence="3">3.2.1.4</ecNumber>
    </recommendedName>
</protein>
<comment type="catalytic activity">
    <reaction evidence="1">
        <text>Endohydrolysis of (1-&gt;4)-beta-D-glucosidic linkages in cellulose, lichenin and cereal beta-D-glucans.</text>
        <dbReference type="EC" id="3.2.1.4"/>
    </reaction>
</comment>
<evidence type="ECO:0000256" key="8">
    <source>
        <dbReference type="ARBA" id="ARBA00023326"/>
    </source>
</evidence>
<keyword evidence="12" id="KW-1185">Reference proteome</keyword>
<evidence type="ECO:0000256" key="6">
    <source>
        <dbReference type="ARBA" id="ARBA00023277"/>
    </source>
</evidence>
<dbReference type="GO" id="GO:0030245">
    <property type="term" value="P:cellulose catabolic process"/>
    <property type="evidence" value="ECO:0007669"/>
    <property type="project" value="UniProtKB-KW"/>
</dbReference>
<evidence type="ECO:0000256" key="4">
    <source>
        <dbReference type="ARBA" id="ARBA00022801"/>
    </source>
</evidence>
<name>A0ABC8TRN5_9AQUA</name>
<feature type="domain" description="Glycoside hydrolase family 9" evidence="10">
    <location>
        <begin position="25"/>
        <end position="204"/>
    </location>
</feature>
<evidence type="ECO:0000256" key="1">
    <source>
        <dbReference type="ARBA" id="ARBA00000966"/>
    </source>
</evidence>
<evidence type="ECO:0000256" key="2">
    <source>
        <dbReference type="ARBA" id="ARBA00007072"/>
    </source>
</evidence>
<keyword evidence="8" id="KW-0624">Polysaccharide degradation</keyword>
<feature type="chain" id="PRO_5044895957" description="cellulase" evidence="9">
    <location>
        <begin position="23"/>
        <end position="214"/>
    </location>
</feature>
<dbReference type="EC" id="3.2.1.4" evidence="3"/>
<keyword evidence="6" id="KW-0119">Carbohydrate metabolism</keyword>
<keyword evidence="7" id="KW-0326">Glycosidase</keyword>